<comment type="caution">
    <text evidence="1">The sequence shown here is derived from an EMBL/GenBank/DDBJ whole genome shotgun (WGS) entry which is preliminary data.</text>
</comment>
<gene>
    <name evidence="1" type="ORF">LCGC14_0316120</name>
</gene>
<sequence>MADGLISESVHRNLYIHLNIVSPVPGTYCHETDMCAPALRYYVNWQESTADVRVGNAPRRTVDVQ</sequence>
<organism evidence="1">
    <name type="scientific">marine sediment metagenome</name>
    <dbReference type="NCBI Taxonomy" id="412755"/>
    <lineage>
        <taxon>unclassified sequences</taxon>
        <taxon>metagenomes</taxon>
        <taxon>ecological metagenomes</taxon>
    </lineage>
</organism>
<accession>A0A0F9TKD5</accession>
<protein>
    <submittedName>
        <fullName evidence="1">Uncharacterized protein</fullName>
    </submittedName>
</protein>
<dbReference type="AlphaFoldDB" id="A0A0F9TKD5"/>
<proteinExistence type="predicted"/>
<name>A0A0F9TKD5_9ZZZZ</name>
<evidence type="ECO:0000313" key="1">
    <source>
        <dbReference type="EMBL" id="KKN81700.1"/>
    </source>
</evidence>
<reference evidence="1" key="1">
    <citation type="journal article" date="2015" name="Nature">
        <title>Complex archaea that bridge the gap between prokaryotes and eukaryotes.</title>
        <authorList>
            <person name="Spang A."/>
            <person name="Saw J.H."/>
            <person name="Jorgensen S.L."/>
            <person name="Zaremba-Niedzwiedzka K."/>
            <person name="Martijn J."/>
            <person name="Lind A.E."/>
            <person name="van Eijk R."/>
            <person name="Schleper C."/>
            <person name="Guy L."/>
            <person name="Ettema T.J."/>
        </authorList>
    </citation>
    <scope>NUCLEOTIDE SEQUENCE</scope>
</reference>
<dbReference type="EMBL" id="LAZR01000211">
    <property type="protein sequence ID" value="KKN81700.1"/>
    <property type="molecule type" value="Genomic_DNA"/>
</dbReference>